<reference evidence="2 3" key="1">
    <citation type="submission" date="2019-08" db="EMBL/GenBank/DDBJ databases">
        <authorList>
            <person name="Peeters C."/>
        </authorList>
    </citation>
    <scope>NUCLEOTIDE SEQUENCE [LARGE SCALE GENOMIC DNA]</scope>
    <source>
        <strain evidence="2 3">LMG 31108</strain>
    </source>
</reference>
<dbReference type="SUPFAM" id="SSF89796">
    <property type="entry name" value="CoA-transferase family III (CaiB/BaiF)"/>
    <property type="match status" value="1"/>
</dbReference>
<keyword evidence="1 2" id="KW-0808">Transferase</keyword>
<dbReference type="InterPro" id="IPR023606">
    <property type="entry name" value="CoA-Trfase_III_dom_1_sf"/>
</dbReference>
<keyword evidence="3" id="KW-1185">Reference proteome</keyword>
<dbReference type="Pfam" id="PF02515">
    <property type="entry name" value="CoA_transf_3"/>
    <property type="match status" value="1"/>
</dbReference>
<proteinExistence type="predicted"/>
<dbReference type="InterPro" id="IPR050483">
    <property type="entry name" value="CoA-transferase_III_domain"/>
</dbReference>
<dbReference type="InterPro" id="IPR003673">
    <property type="entry name" value="CoA-Trfase_fam_III"/>
</dbReference>
<dbReference type="EMBL" id="CABPSB010000031">
    <property type="protein sequence ID" value="VVE55353.1"/>
    <property type="molecule type" value="Genomic_DNA"/>
</dbReference>
<evidence type="ECO:0000313" key="3">
    <source>
        <dbReference type="Proteomes" id="UP000406256"/>
    </source>
</evidence>
<sequence length="399" mass="41546">MALPLAGVKVLDLSNVLAGPFCAYQLALMGADVTKVENPEGGDLARRLGADKDAAARQMGASFVAVNAGKRSLTLNLKDPRGKAILKSLVASSDVLVENFRPGVMTRLGLDFDALRDVNPRLVYCAISGFGADGEMSSRPAYDQIIQGISGVMSVTGDAQSAPLRVGYPVSDTVGGLTAAFAICAALLDARVTGQGRMLDVSMLEATLATMGWVVSNYLNAGVAPVPMGNENFTAAPSGTFRTGDGLLNIAANETRQFVALCTLIGRAELADDPRFAQRDTRKQNRHALKAEIEAALAHDSAANWETKLVASGVPAGRVMSVPDVLAHPHLASREFVRELSVPGEAIPQRVTRAGFRLSGGDAAPQAPAPSLGADTQALLAGLGYDGAAIDQLRADGVI</sequence>
<dbReference type="Proteomes" id="UP000406256">
    <property type="component" value="Unassembled WGS sequence"/>
</dbReference>
<dbReference type="Gene3D" id="3.30.1540.10">
    <property type="entry name" value="formyl-coa transferase, domain 3"/>
    <property type="match status" value="1"/>
</dbReference>
<dbReference type="PANTHER" id="PTHR48207:SF3">
    <property type="entry name" value="SUCCINATE--HYDROXYMETHYLGLUTARATE COA-TRANSFERASE"/>
    <property type="match status" value="1"/>
</dbReference>
<name>A0A5E4Z593_9BURK</name>
<evidence type="ECO:0000313" key="2">
    <source>
        <dbReference type="EMBL" id="VVE55353.1"/>
    </source>
</evidence>
<evidence type="ECO:0000256" key="1">
    <source>
        <dbReference type="ARBA" id="ARBA00022679"/>
    </source>
</evidence>
<dbReference type="RefSeq" id="WP_150671451.1">
    <property type="nucleotide sequence ID" value="NZ_CABPSB010000031.1"/>
</dbReference>
<accession>A0A5E4Z593</accession>
<protein>
    <submittedName>
        <fullName evidence="2">CoA-transferase</fullName>
    </submittedName>
</protein>
<dbReference type="InterPro" id="IPR044855">
    <property type="entry name" value="CoA-Trfase_III_dom3_sf"/>
</dbReference>
<gene>
    <name evidence="2" type="ORF">PAN31108_05000</name>
</gene>
<dbReference type="Gene3D" id="3.40.50.10540">
    <property type="entry name" value="Crotonobetainyl-coa:carnitine coa-transferase, domain 1"/>
    <property type="match status" value="1"/>
</dbReference>
<dbReference type="AlphaFoldDB" id="A0A5E4Z593"/>
<organism evidence="2 3">
    <name type="scientific">Pandoraea anhela</name>
    <dbReference type="NCBI Taxonomy" id="2508295"/>
    <lineage>
        <taxon>Bacteria</taxon>
        <taxon>Pseudomonadati</taxon>
        <taxon>Pseudomonadota</taxon>
        <taxon>Betaproteobacteria</taxon>
        <taxon>Burkholderiales</taxon>
        <taxon>Burkholderiaceae</taxon>
        <taxon>Pandoraea</taxon>
    </lineage>
</organism>
<dbReference type="GO" id="GO:0008410">
    <property type="term" value="F:CoA-transferase activity"/>
    <property type="evidence" value="ECO:0007669"/>
    <property type="project" value="TreeGrafter"/>
</dbReference>
<dbReference type="PANTHER" id="PTHR48207">
    <property type="entry name" value="SUCCINATE--HYDROXYMETHYLGLUTARATE COA-TRANSFERASE"/>
    <property type="match status" value="1"/>
</dbReference>
<dbReference type="OrthoDB" id="9026195at2"/>